<feature type="domain" description="N-acetyltransferase" evidence="1">
    <location>
        <begin position="1"/>
        <end position="149"/>
    </location>
</feature>
<dbReference type="EMBL" id="UINC01007889">
    <property type="protein sequence ID" value="SVA35554.1"/>
    <property type="molecule type" value="Genomic_DNA"/>
</dbReference>
<evidence type="ECO:0000313" key="2">
    <source>
        <dbReference type="EMBL" id="SVA35554.1"/>
    </source>
</evidence>
<dbReference type="GO" id="GO:0016747">
    <property type="term" value="F:acyltransferase activity, transferring groups other than amino-acyl groups"/>
    <property type="evidence" value="ECO:0007669"/>
    <property type="project" value="InterPro"/>
</dbReference>
<proteinExistence type="predicted"/>
<dbReference type="PANTHER" id="PTHR43072:SF61">
    <property type="entry name" value="ACETYLTRANSFERASE-RELATED"/>
    <property type="match status" value="1"/>
</dbReference>
<dbReference type="PROSITE" id="PS51186">
    <property type="entry name" value="GNAT"/>
    <property type="match status" value="1"/>
</dbReference>
<dbReference type="PANTHER" id="PTHR43072">
    <property type="entry name" value="N-ACETYLTRANSFERASE"/>
    <property type="match status" value="1"/>
</dbReference>
<dbReference type="AlphaFoldDB" id="A0A381V5S2"/>
<dbReference type="Gene3D" id="3.40.630.30">
    <property type="match status" value="1"/>
</dbReference>
<organism evidence="2">
    <name type="scientific">marine metagenome</name>
    <dbReference type="NCBI Taxonomy" id="408172"/>
    <lineage>
        <taxon>unclassified sequences</taxon>
        <taxon>metagenomes</taxon>
        <taxon>ecological metagenomes</taxon>
    </lineage>
</organism>
<sequence length="149" mass="17317">MNYKIIKATKENINQVGKLFDLYRQFYKYKSNVHESTNYISERISNNESIIFLALTENNNSAGFVQLYETFGSLHLGKIIILYDLYVKEEFRKHGIGKKLMAKSEEYAKSIGAKGIELSTAKDNLSAQSLYEKIGYIRDNEFYSYSYEI</sequence>
<reference evidence="2" key="1">
    <citation type="submission" date="2018-05" db="EMBL/GenBank/DDBJ databases">
        <authorList>
            <person name="Lanie J.A."/>
            <person name="Ng W.-L."/>
            <person name="Kazmierczak K.M."/>
            <person name="Andrzejewski T.M."/>
            <person name="Davidsen T.M."/>
            <person name="Wayne K.J."/>
            <person name="Tettelin H."/>
            <person name="Glass J.I."/>
            <person name="Rusch D."/>
            <person name="Podicherti R."/>
            <person name="Tsui H.-C.T."/>
            <person name="Winkler M.E."/>
        </authorList>
    </citation>
    <scope>NUCLEOTIDE SEQUENCE</scope>
</reference>
<evidence type="ECO:0000259" key="1">
    <source>
        <dbReference type="PROSITE" id="PS51186"/>
    </source>
</evidence>
<dbReference type="InterPro" id="IPR016181">
    <property type="entry name" value="Acyl_CoA_acyltransferase"/>
</dbReference>
<name>A0A381V5S2_9ZZZZ</name>
<dbReference type="InterPro" id="IPR000182">
    <property type="entry name" value="GNAT_dom"/>
</dbReference>
<protein>
    <recommendedName>
        <fullName evidence="1">N-acetyltransferase domain-containing protein</fullName>
    </recommendedName>
</protein>
<accession>A0A381V5S2</accession>
<dbReference type="SUPFAM" id="SSF55729">
    <property type="entry name" value="Acyl-CoA N-acyltransferases (Nat)"/>
    <property type="match status" value="1"/>
</dbReference>
<gene>
    <name evidence="2" type="ORF">METZ01_LOCUS88408</name>
</gene>
<dbReference type="Pfam" id="PF00583">
    <property type="entry name" value="Acetyltransf_1"/>
    <property type="match status" value="1"/>
</dbReference>
<dbReference type="CDD" id="cd04301">
    <property type="entry name" value="NAT_SF"/>
    <property type="match status" value="1"/>
</dbReference>